<keyword evidence="3" id="KW-0597">Phosphoprotein</keyword>
<dbReference type="PROSITE" id="PS50075">
    <property type="entry name" value="CARRIER"/>
    <property type="match status" value="4"/>
</dbReference>
<dbReference type="InterPro" id="IPR020845">
    <property type="entry name" value="AMP-binding_CS"/>
</dbReference>
<dbReference type="InterPro" id="IPR020806">
    <property type="entry name" value="PKS_PP-bd"/>
</dbReference>
<dbReference type="Pfam" id="PF00501">
    <property type="entry name" value="AMP-binding"/>
    <property type="match status" value="4"/>
</dbReference>
<dbReference type="InterPro" id="IPR023213">
    <property type="entry name" value="CAT-like_dom_sf"/>
</dbReference>
<dbReference type="InterPro" id="IPR025110">
    <property type="entry name" value="AMP-bd_C"/>
</dbReference>
<feature type="domain" description="Carrier" evidence="4">
    <location>
        <begin position="3232"/>
        <end position="3306"/>
    </location>
</feature>
<feature type="domain" description="Carrier" evidence="4">
    <location>
        <begin position="1035"/>
        <end position="1109"/>
    </location>
</feature>
<dbReference type="PANTHER" id="PTHR45527:SF1">
    <property type="entry name" value="FATTY ACID SYNTHASE"/>
    <property type="match status" value="1"/>
</dbReference>
<name>A0ABY9XLC6_9GAMM</name>
<dbReference type="SUPFAM" id="SSF56801">
    <property type="entry name" value="Acetyl-CoA synthetase-like"/>
    <property type="match status" value="4"/>
</dbReference>
<protein>
    <submittedName>
        <fullName evidence="5">Amino acid adenylation domain-containing protein</fullName>
    </submittedName>
</protein>
<sequence>MSNKELSLLELRQAVLQKKIKERIENRQIEEKKQIREKRHIIPRNADQQTLPLSWAQQRLWLLAQLDPAAQTAYHIPGGLRLQGYLNLDALQAALNRIVARHEILRTTIKMVEGQALQVIGKPDSGFSLAVEELSHLPAEKQQITIEEITQRETSQPFDFAQGPLIRGRLLRLAANEHILLLTQHHIISDGWSLNILMHELSTLYHAFSEGQGDPLPALTLQYADYALWQREWLQGELLEKQVNFWRDALQGAPALLELPTDRPRPEQRSYAGGYVDITLSPELSSGLRNLSQRHETTLFMTLMAGWITLLSRLSGQKDLVVGTPVANRQYSELEPLIGFFVNTLALRIQIDDNPTVSALLARVKAHALNAYAHQDLPFEQLVEVLKPPRSLSHSPIFQVMMSVDNTPGQQNIALPDITISEINLAENSSHFDLSLSINDTENGLVGGLEYSSDLFDHASVERIASYLQTLLTAMVKDDSQPVESLPLLQPYQRTQVLDDFNDTAFPYPQTLLIHQLFEQQVEQTPDATALVFGDSQLGYAELNRHANQLAHHLIASGVRPDDRVAICADRSLDMIIGLYAILKAGAGYIPLDPEYPAERLAYQLSDSKPVLLLTQQHLQTHLPIQGIPVWLLDDQYNRDNVAKQPAHNPDTDQLGLKPHHLAYIIYTSGSTGQPKGVMLEHRNVVNFIHAQHQTSKPQLGDRILQFATIAFDTSVSDIFPTLASGATLVLRPPHIRIPDMTFVTFLREQKITIMDMPTAFWHLWVQEMMAGRSGFSPHLHTLIVGGEKAEYRHLINWLSHQETQSCRWINSYGPTETTVIATTLKLDHQNLPQLKGVIPIGYPLPNTRIYILDTHGRPVPIGVSGEIHIAGAGVASGYLNRPDLTAEKFVSDPFSPQPDARMYKTGDLGRWLPDGAIEYLGRNDFQVKLRGFRIELGEIETQLVACAGVSDAVVIAREEESGDKRLIAYVIPETGMTLSPAELRKQLSSRLMEHMLPSAFVMLDAFPMSANGKLDRKALPAPDQSAIVSREYEVPQGETEQTLAAIWQSLLNVEQIGRQDNFFELGGHSLLVVNLIEQLRLHGLSLDVNAVFSAPTLVAMSTLIRHHDTQSTPLQDVPPNLIKEGSTIITPDMLPLLELTQDQIDQIVSHVTGGISNVQDIYPLGPLQEGILFHHLLETEGDLYLDNHLMIFDSRTRLESFLQALQQVIDRHDILRSAVYWKELLKPVQIVYRHAPLPIIELTLSTEEPPETQLRRLTDPRAIRMDITKAPLLVAHIANDPTSGKWLLSLLYHHLVCDHISLDMIFSEIQTLLLGESENLPTPLPYRNFIAQIRNVPLEVHQNYFRELLGDVEEPTLPFGLLDVQGGGLNEIVENVLTLDSKLAQNLRDCARQLGMSAAVLFHVAWAQVLARCSGRNDVVFGTVLLGRLQGGIGASEVLGMFINTLPIRVKLQARTVKQAVQETYQQLTALLDHEQAPLAVAQRCSGIQAPLPLFNSLLNFRHSPREDEQVAAMAWEGIDEIESEERSNYPLSLDIDDFDDGFALTAQCSQQINPVRITAYMKTALEGIVAALQYAPEQAIESIDILPRAERTQLLETFNDTVVEYPQDTLIHQLFEQQAEQTPDATALVFGENELSYAALNRQANQLAHQLIDAGVRPDDRVAICVDRSLDLIIGLYAILKAGAGYVPLDPEYPAERLAYQLSDSKPVLLLTQHPLQGLLPISDMPVWVLDDESHRNNVAKQPIHNPDIQLQPHHLAYIIYTSGSTGQPKGVMLEHRNVVNFIHAQHQTSEPQSGDRILQFATIAFDTSVSDIFPTLAAGATLVLRPPHIRIPDMTFVTFLREQKITIIDMPTAFWHLWVQEMMAGRSGFSPYLHTLIVGGEKAEYRHLISWLSHQETQSCRWINSYGPTETTVIATTLTLNDKGQDSPELTDVIPIGYPLPNTRIYILDTHGRPVPLGVSGEIHIGGAGVARGYLNRPDLTAEKFVADPFSKQPDARMYKTGDLGRWLPDGAIEYLGRNDFQIKIRGFRIELGEIETQLLAYEDVSDAVVIAREEESGDKRLIAYVIPKAGITLKPADLREYLGARLLEYMLPRAFVMLDAFPMSANGKLDRQALPAPDQSAIVSREYEAPQGETEQKLAAVWQSLLELEQVGRHDNFFELGGHSLLVVSLIEQLRQQGLSLAVSAVFAAPTLAAMSARLHQKQDAALAVIPPNLIREDSPQITPAMLPLVTLTQPQIDRIVDHVPGGVANIQDIYPLGPLQEGILFHHLLTETGDTYLENILMHFDSRPRLTSFLQALQQVINRHDIQRSAFHWQELPIPVQVVYRHAPLPITELTLSAEESAETQLRRLTDPDSIRLDITQAPLLAAYIARDPATDQWWLSLLHHHLVCDHLSLEIIFSEVQALILGEAAHLPAPLPYRNFIAQTRQVPIEVHQAYFQQLLGDVEEPTLPFGLLDVQGNSRDKHDKIVEDIVTLDEELAQNLRDCARQLGMSAAVLFHVAWAQVLAQCSGRDDVVFGTVLLGRLQGGMGASQVLGMFINTLPVRIQLQARTVKQAVQETYQRLSELLDHEQTPLAIAQRCSGVPASLPLFNSLLNFRHSPRDEEAAHSSVWDGIQVLDSEERSNYPLSLDIDDFDDGFALTAQCSQQINPVRITAYMKTALEGIVAALQYAPEQPIHTIDILPRAERTQLLETFNDTVVEYPQDTLIHQLFEQQAARTPDAIALVFGEGELSYAALNRQANQLAHQLIAAGVRPDDRIAICVDRSLDLIIGLYAILKAGAGYVPLDPEYPAERLAYQLSDSKPVLLLTQRPLQGLLPISDMPVWLLDDENHRNNMAKQPIHNPDIQLQPHHLAYIIYTSGSTGQPKGVMLEHRNVVNFIHAQHQTSEPQSGDRILQFATIAFDTSVSDIFPTLAAGATLVLRPPHIRIPDMTFVTFLREQKITIIDMPTAFWHLWVQEMMAGRSGFSPYLHTLIVGGEKAEYRHLISWLSHQETQSCRWINSYGPTETTVIATTLTLNDKGQDSPELTDVIPIGYPLPNTRIYILDTFGKPVPLGVSGEIHIGGAGVARGYLNRPDLTAEKFVADPFSKQPDARMYKTGDLGRWLPDGAIEYLGRNDFQIKIRGFRIELGEIETQLLAYEDVHDAVVITREEESGDKRLIAYVIPKTGITLKPAELREHLSARLLEYMLPRAFVMLDAFPMSANGKLDRKALPAPDQSAIVSREYEAPQGEIEQKLAAVWQSLLELEQVGRHDNFFELGGHSLLVVSLIEQLRQQGLSLAVSAVFAAPTLAAMSARLHQKQDAALAVIPPNLIREDSPQITPAMLPLVTLTQPQIDRIVDHVPGGIANIQDIYPLGPLQEGILFHHLLTETGDTYLENILMHFDSRPRLTNFLQALQQVIDRHDIQRSAFHWQELPIPVQVVYRHAPLPITELTLSAEERAETQLRRLTDPDSIRLDITQAPLLAAYIARDPATDQWWLSLLHHHLVCDHLSLEIIFSEVQALILGEAAHLPAPLPYRNFIAQTRQVPIEVHQAYFQQLLGDVEEPTLPFGLLDVQGNSRDKHDKIVEDIVTLDKELAQQIRDCARQLGMSAAVLFHVAWAQVLAQCSGRDDVVFGTVLLGRLQGGMGASQVLGMFINTLPVRIQLQARTVKQAVQETYQRLSELLDHEQTPLAIAQRCSGVPASLPLFNSLLNFRHSPRDEEAAHSLAWDGIQVLDSEERSNYPLSLDVDDFDDGFALTAQCSQQINPVRITAYMKTALEGIVAALQYAPEQPIHAIDILPRAERTQLLEGFNDTAIDYPQDALIHQLFEQQAARTPDAIALVFGESELSYAALNRQANQLAHQLIDAGVRPDDRIAICVDRSLDLIIGLYAILKAGAGYVPLDPEYPAERLAYQLSDSKPVLLLTQRPLQGLLPISDMPVWLLDDESHRNNVAKQPIHNPDIQLQPHHLAYIIYTSGSTGQPKGVMLEHRNVVNFIHAQHQTSEPQSGDRILQFATIAFDTSVSDIFPTLASGATLILRPAHIRVPDAEFVDLLNKQKITIMDMPTAFWHQWVQEMMAGRSGFGQYLRTVIVGGEKAELRHLISWQSIPETQSCRWINSYGPTETTVIATTLKVDGTSTPSTDITDNIPIGYPLPNTRIYILDTFGKPVPVGVSGEIHIGGAGVARGYLNRPDLTAEKFVADPFSKQPDARMYKTGDLGRWLPDGAIEYLGRNDFQVKLRGFRIELGEIETRLVQCQGVQDAIVLIREITSDDKRLVAYVQPESGVNLVPSELRQQLAQQLAEFMLPSAFVILDAFPLTSNGKIDRQAFPAPDQSAIVTRDYEAPQGEVEITLAQIWQDLLGVERVSRHDHFFELGGHSLLILKASSLAIEKLGLQQNMMASLMTFTTIKEQAHAIEDRDNIHVGSMVGLSQNLKATPLFFAPGAGGHVLYLRELATALEGIYAVWGMQSPELDGRSDPPSYLEMNGLEAMASVMIDDLKKVQPNGPYYLAGHSFGGWLVFEMARQLVQQGEHIGLLALVDSESPLESLTQRNESEWSNSRWQAEFGNVLAALAGAEENFTEEEFESMTEEEQLDNLRLRLIEEELLPPQLESKEISAYLNVFKAHSLATYQPQERYSGTLHLFLASEEYEGQNISTESIINGWKTLVTGEVIPETLSGDHITIMRQPFVQGLASAIASVNIIP</sequence>
<accession>A0ABY9XLC6</accession>
<dbReference type="CDD" id="cd17651">
    <property type="entry name" value="A_NRPS_VisG_like"/>
    <property type="match status" value="4"/>
</dbReference>
<dbReference type="InterPro" id="IPR045851">
    <property type="entry name" value="AMP-bd_C_sf"/>
</dbReference>
<dbReference type="Gene3D" id="1.10.1200.10">
    <property type="entry name" value="ACP-like"/>
    <property type="match status" value="4"/>
</dbReference>
<evidence type="ECO:0000256" key="1">
    <source>
        <dbReference type="ARBA" id="ARBA00001957"/>
    </source>
</evidence>
<dbReference type="Gene3D" id="2.30.38.10">
    <property type="entry name" value="Luciferase, Domain 3"/>
    <property type="match status" value="4"/>
</dbReference>
<dbReference type="Pfam" id="PF00550">
    <property type="entry name" value="PP-binding"/>
    <property type="match status" value="4"/>
</dbReference>
<evidence type="ECO:0000313" key="6">
    <source>
        <dbReference type="Proteomes" id="UP001300348"/>
    </source>
</evidence>
<dbReference type="NCBIfam" id="TIGR01733">
    <property type="entry name" value="AA-adenyl-dom"/>
    <property type="match status" value="4"/>
</dbReference>
<comment type="cofactor">
    <cofactor evidence="1">
        <name>pantetheine 4'-phosphate</name>
        <dbReference type="ChEBI" id="CHEBI:47942"/>
    </cofactor>
</comment>
<dbReference type="SUPFAM" id="SSF47336">
    <property type="entry name" value="ACP-like"/>
    <property type="match status" value="4"/>
</dbReference>
<dbReference type="EMBL" id="CP133647">
    <property type="protein sequence ID" value="WNH03426.1"/>
    <property type="molecule type" value="Genomic_DNA"/>
</dbReference>
<dbReference type="GeneID" id="88855291"/>
<dbReference type="CDD" id="cd19531">
    <property type="entry name" value="LCL_NRPS-like"/>
    <property type="match status" value="1"/>
</dbReference>
<dbReference type="SUPFAM" id="SSF52777">
    <property type="entry name" value="CoA-dependent acyltransferases"/>
    <property type="match status" value="8"/>
</dbReference>
<dbReference type="CDD" id="cd19544">
    <property type="entry name" value="E-C_NRPS"/>
    <property type="match status" value="3"/>
</dbReference>
<dbReference type="InterPro" id="IPR010071">
    <property type="entry name" value="AA_adenyl_dom"/>
</dbReference>
<dbReference type="SUPFAM" id="SSF53474">
    <property type="entry name" value="alpha/beta-Hydrolases"/>
    <property type="match status" value="1"/>
</dbReference>
<dbReference type="Gene3D" id="3.30.559.30">
    <property type="entry name" value="Nonribosomal peptide synthetase, condensation domain"/>
    <property type="match status" value="4"/>
</dbReference>
<feature type="domain" description="Carrier" evidence="4">
    <location>
        <begin position="4331"/>
        <end position="4407"/>
    </location>
</feature>
<dbReference type="PROSITE" id="PS00455">
    <property type="entry name" value="AMP_BINDING"/>
    <property type="match status" value="4"/>
</dbReference>
<dbReference type="Gene3D" id="3.30.559.10">
    <property type="entry name" value="Chloramphenicol acetyltransferase-like domain"/>
    <property type="match status" value="4"/>
</dbReference>
<dbReference type="Pfam" id="PF13193">
    <property type="entry name" value="AMP-binding_C"/>
    <property type="match status" value="4"/>
</dbReference>
<organism evidence="5 6">
    <name type="scientific">Xenorhabdus griffiniae</name>
    <dbReference type="NCBI Taxonomy" id="351672"/>
    <lineage>
        <taxon>Bacteria</taxon>
        <taxon>Pseudomonadati</taxon>
        <taxon>Pseudomonadota</taxon>
        <taxon>Gammaproteobacteria</taxon>
        <taxon>Enterobacterales</taxon>
        <taxon>Morganellaceae</taxon>
        <taxon>Xenorhabdus</taxon>
    </lineage>
</organism>
<dbReference type="PROSITE" id="PS00012">
    <property type="entry name" value="PHOSPHOPANTETHEINE"/>
    <property type="match status" value="2"/>
</dbReference>
<dbReference type="InterPro" id="IPR036736">
    <property type="entry name" value="ACP-like_sf"/>
</dbReference>
<dbReference type="RefSeq" id="WP_282885483.1">
    <property type="nucleotide sequence ID" value="NZ_CP133479.1"/>
</dbReference>
<evidence type="ECO:0000313" key="5">
    <source>
        <dbReference type="EMBL" id="WNH03426.1"/>
    </source>
</evidence>
<evidence type="ECO:0000256" key="3">
    <source>
        <dbReference type="ARBA" id="ARBA00022553"/>
    </source>
</evidence>
<evidence type="ECO:0000256" key="2">
    <source>
        <dbReference type="ARBA" id="ARBA00022450"/>
    </source>
</evidence>
<dbReference type="InterPro" id="IPR006162">
    <property type="entry name" value="Ppantetheine_attach_site"/>
</dbReference>
<dbReference type="Gene3D" id="3.40.50.980">
    <property type="match status" value="8"/>
</dbReference>
<gene>
    <name evidence="5" type="ORF">QL112_007000</name>
</gene>
<dbReference type="Pfam" id="PF00975">
    <property type="entry name" value="Thioesterase"/>
    <property type="match status" value="1"/>
</dbReference>
<dbReference type="Pfam" id="PF00668">
    <property type="entry name" value="Condensation"/>
    <property type="match status" value="4"/>
</dbReference>
<dbReference type="NCBIfam" id="NF003417">
    <property type="entry name" value="PRK04813.1"/>
    <property type="match status" value="4"/>
</dbReference>
<dbReference type="InterPro" id="IPR009081">
    <property type="entry name" value="PP-bd_ACP"/>
</dbReference>
<reference evidence="5 6" key="1">
    <citation type="journal article" date="2023" name="Access Microbiol">
        <title>The genome of a steinernematid-associated Pseudomonas piscis bacterium encodes the biosynthesis of insect toxins.</title>
        <authorList>
            <person name="Awori R.M."/>
            <person name="Hendre P."/>
            <person name="Amugune N.O."/>
        </authorList>
    </citation>
    <scope>NUCLEOTIDE SEQUENCE [LARGE SCALE GENOMIC DNA]</scope>
    <source>
        <strain evidence="5 6">97</strain>
    </source>
</reference>
<dbReference type="InterPro" id="IPR029058">
    <property type="entry name" value="AB_hydrolase_fold"/>
</dbReference>
<proteinExistence type="predicted"/>
<dbReference type="InterPro" id="IPR001031">
    <property type="entry name" value="Thioesterase"/>
</dbReference>
<dbReference type="InterPro" id="IPR000873">
    <property type="entry name" value="AMP-dep_synth/lig_dom"/>
</dbReference>
<evidence type="ECO:0000259" key="4">
    <source>
        <dbReference type="PROSITE" id="PS50075"/>
    </source>
</evidence>
<dbReference type="InterPro" id="IPR001242">
    <property type="entry name" value="Condensation_dom"/>
</dbReference>
<dbReference type="SMART" id="SM00823">
    <property type="entry name" value="PKS_PP"/>
    <property type="match status" value="3"/>
</dbReference>
<dbReference type="PANTHER" id="PTHR45527">
    <property type="entry name" value="NONRIBOSOMAL PEPTIDE SYNTHETASE"/>
    <property type="match status" value="1"/>
</dbReference>
<dbReference type="Gene3D" id="3.40.50.1820">
    <property type="entry name" value="alpha/beta hydrolase"/>
    <property type="match status" value="1"/>
</dbReference>
<feature type="domain" description="Carrier" evidence="4">
    <location>
        <begin position="2133"/>
        <end position="2207"/>
    </location>
</feature>
<keyword evidence="2" id="KW-0596">Phosphopantetheine</keyword>
<keyword evidence="6" id="KW-1185">Reference proteome</keyword>
<dbReference type="Gene3D" id="3.30.300.30">
    <property type="match status" value="4"/>
</dbReference>
<dbReference type="Proteomes" id="UP001300348">
    <property type="component" value="Chromosome"/>
</dbReference>